<reference evidence="2 3" key="1">
    <citation type="submission" date="2020-08" db="EMBL/GenBank/DDBJ databases">
        <title>Genomic Encyclopedia of Type Strains, Phase IV (KMG-IV): sequencing the most valuable type-strain genomes for metagenomic binning, comparative biology and taxonomic classification.</title>
        <authorList>
            <person name="Goeker M."/>
        </authorList>
    </citation>
    <scope>NUCLEOTIDE SEQUENCE [LARGE SCALE GENOMIC DNA]</scope>
    <source>
        <strain evidence="2 3">DSM 16268</strain>
    </source>
</reference>
<evidence type="ECO:0008006" key="4">
    <source>
        <dbReference type="Google" id="ProtNLM"/>
    </source>
</evidence>
<dbReference type="InterPro" id="IPR018648">
    <property type="entry name" value="DUF2076"/>
</dbReference>
<comment type="caution">
    <text evidence="2">The sequence shown here is derived from an EMBL/GenBank/DDBJ whole genome shotgun (WGS) entry which is preliminary data.</text>
</comment>
<gene>
    <name evidence="2" type="ORF">GGQ63_000406</name>
</gene>
<sequence length="186" mass="18841">MDNQDRQAIEGLFARLEAVERQSAPRDADAEALIGECVARQPAAPYLMAQTIVMQDVALRDAEERIAALERQVSERPAAGGLFSSLFGGGRPAPAPLSARVAPRAAADEPPVTARGGGGFLAGAAQTAMGVAGGVLLGNAIAGMFSGGEANAAEPSAAETAEPEAAPAAEEEGGFFDGFFGGDEEL</sequence>
<keyword evidence="3" id="KW-1185">Reference proteome</keyword>
<protein>
    <recommendedName>
        <fullName evidence="4">ABC transporter substrate-binding protein</fullName>
    </recommendedName>
</protein>
<evidence type="ECO:0000256" key="1">
    <source>
        <dbReference type="SAM" id="MobiDB-lite"/>
    </source>
</evidence>
<dbReference type="Proteomes" id="UP000523821">
    <property type="component" value="Unassembled WGS sequence"/>
</dbReference>
<proteinExistence type="predicted"/>
<name>A0A7W9FKR4_9HYPH</name>
<organism evidence="2 3">
    <name type="scientific">Prosthecomicrobium pneumaticum</name>
    <dbReference type="NCBI Taxonomy" id="81895"/>
    <lineage>
        <taxon>Bacteria</taxon>
        <taxon>Pseudomonadati</taxon>
        <taxon>Pseudomonadota</taxon>
        <taxon>Alphaproteobacteria</taxon>
        <taxon>Hyphomicrobiales</taxon>
        <taxon>Kaistiaceae</taxon>
        <taxon>Prosthecomicrobium</taxon>
    </lineage>
</organism>
<dbReference type="Pfam" id="PF09849">
    <property type="entry name" value="DUF2076"/>
    <property type="match status" value="1"/>
</dbReference>
<dbReference type="AlphaFoldDB" id="A0A7W9FKR4"/>
<feature type="compositionally biased region" description="Low complexity" evidence="1">
    <location>
        <begin position="153"/>
        <end position="168"/>
    </location>
</feature>
<accession>A0A7W9FKR4</accession>
<feature type="compositionally biased region" description="Gly residues" evidence="1">
    <location>
        <begin position="175"/>
        <end position="186"/>
    </location>
</feature>
<dbReference type="RefSeq" id="WP_183851966.1">
    <property type="nucleotide sequence ID" value="NZ_JACHOO010000001.1"/>
</dbReference>
<dbReference type="EMBL" id="JACHOO010000001">
    <property type="protein sequence ID" value="MBB5751363.1"/>
    <property type="molecule type" value="Genomic_DNA"/>
</dbReference>
<feature type="region of interest" description="Disordered" evidence="1">
    <location>
        <begin position="153"/>
        <end position="186"/>
    </location>
</feature>
<evidence type="ECO:0000313" key="2">
    <source>
        <dbReference type="EMBL" id="MBB5751363.1"/>
    </source>
</evidence>
<evidence type="ECO:0000313" key="3">
    <source>
        <dbReference type="Proteomes" id="UP000523821"/>
    </source>
</evidence>